<dbReference type="Proteomes" id="UP000813444">
    <property type="component" value="Unassembled WGS sequence"/>
</dbReference>
<dbReference type="PANTHER" id="PTHR43303:SF4">
    <property type="entry name" value="NADPH DEHYDROGENASE C23G7.10C-RELATED"/>
    <property type="match status" value="1"/>
</dbReference>
<accession>A0A8K0SU07</accession>
<keyword evidence="8" id="KW-1185">Reference proteome</keyword>
<evidence type="ECO:0000313" key="7">
    <source>
        <dbReference type="EMBL" id="KAH7324789.1"/>
    </source>
</evidence>
<evidence type="ECO:0000256" key="4">
    <source>
        <dbReference type="ARBA" id="ARBA00022857"/>
    </source>
</evidence>
<protein>
    <recommendedName>
        <fullName evidence="6">NADH:flavin oxidoreductase/NADH oxidase N-terminal domain-containing protein</fullName>
    </recommendedName>
</protein>
<dbReference type="EMBL" id="JAGPNK010000003">
    <property type="protein sequence ID" value="KAH7324789.1"/>
    <property type="molecule type" value="Genomic_DNA"/>
</dbReference>
<proteinExistence type="predicted"/>
<evidence type="ECO:0000259" key="6">
    <source>
        <dbReference type="Pfam" id="PF00724"/>
    </source>
</evidence>
<dbReference type="InterPro" id="IPR001155">
    <property type="entry name" value="OxRdtase_FMN_N"/>
</dbReference>
<dbReference type="GO" id="GO:0003959">
    <property type="term" value="F:NADPH dehydrogenase activity"/>
    <property type="evidence" value="ECO:0007669"/>
    <property type="project" value="InterPro"/>
</dbReference>
<dbReference type="GO" id="GO:0010181">
    <property type="term" value="F:FMN binding"/>
    <property type="evidence" value="ECO:0007669"/>
    <property type="project" value="InterPro"/>
</dbReference>
<gene>
    <name evidence="7" type="ORF">B0I35DRAFT_424975</name>
</gene>
<dbReference type="OrthoDB" id="72788at2759"/>
<dbReference type="Gene3D" id="3.20.20.70">
    <property type="entry name" value="Aldolase class I"/>
    <property type="match status" value="1"/>
</dbReference>
<evidence type="ECO:0000256" key="1">
    <source>
        <dbReference type="ARBA" id="ARBA00001917"/>
    </source>
</evidence>
<dbReference type="InterPro" id="IPR044152">
    <property type="entry name" value="YqjM-like"/>
</dbReference>
<keyword evidence="3" id="KW-0288">FMN</keyword>
<comment type="caution">
    <text evidence="7">The sequence shown here is derived from an EMBL/GenBank/DDBJ whole genome shotgun (WGS) entry which is preliminary data.</text>
</comment>
<dbReference type="AlphaFoldDB" id="A0A8K0SU07"/>
<keyword evidence="4" id="KW-0521">NADP</keyword>
<keyword evidence="2" id="KW-0285">Flavoprotein</keyword>
<dbReference type="Pfam" id="PF00724">
    <property type="entry name" value="Oxidored_FMN"/>
    <property type="match status" value="1"/>
</dbReference>
<evidence type="ECO:0000256" key="5">
    <source>
        <dbReference type="ARBA" id="ARBA00023002"/>
    </source>
</evidence>
<keyword evidence="5" id="KW-0560">Oxidoreductase</keyword>
<dbReference type="SUPFAM" id="SSF51395">
    <property type="entry name" value="FMN-linked oxidoreductases"/>
    <property type="match status" value="1"/>
</dbReference>
<dbReference type="CDD" id="cd02932">
    <property type="entry name" value="OYE_YqiM_FMN"/>
    <property type="match status" value="1"/>
</dbReference>
<feature type="domain" description="NADH:flavin oxidoreductase/NADH oxidase N-terminal" evidence="6">
    <location>
        <begin position="45"/>
        <end position="393"/>
    </location>
</feature>
<dbReference type="GO" id="GO:0050661">
    <property type="term" value="F:NADP binding"/>
    <property type="evidence" value="ECO:0007669"/>
    <property type="project" value="InterPro"/>
</dbReference>
<evidence type="ECO:0000256" key="3">
    <source>
        <dbReference type="ARBA" id="ARBA00022643"/>
    </source>
</evidence>
<sequence length="422" mass="45841">MTVKENNKGAKPLDVKPAEGVSFYTPAQIPPAGTALSAKDGKVPKLFTPIKIRGVEMQNRIWVSPMCQYSAHEGFHTPWHDTHLGGILQRGPGLTMIEATAVAPNGRITPGDSGLWLDAHMAGLKKHVEFAHSQNVKIGIQIAHAGRKASMVPPWLSFGAVAEKEAGGWPDDVVGTDSEPFSEDYCKPREMSLAEIDQLREDFKAAIARAVKVGFDVIELHYAHGYLISTFLAPSSNKRTDKYGGSFENRVRLPLEIIDDARSVMPKDMPLYVRISASDWLDTNPDYKGEVWDIKQAVEFAKLLPDHGVDVIDVSSGGIHSAQKITGGPAYQANFAKEIKKAVGDRLLVSAVGGIRSGKQAEEIISGSDKEGDEPVDLVAAGRPFQKNPGLVWAWADELDTKIVVANQIGWGFSGRGTRKDS</sequence>
<comment type="cofactor">
    <cofactor evidence="1">
        <name>FMN</name>
        <dbReference type="ChEBI" id="CHEBI:58210"/>
    </cofactor>
</comment>
<dbReference type="InterPro" id="IPR013785">
    <property type="entry name" value="Aldolase_TIM"/>
</dbReference>
<organism evidence="7 8">
    <name type="scientific">Stachybotrys elegans</name>
    <dbReference type="NCBI Taxonomy" id="80388"/>
    <lineage>
        <taxon>Eukaryota</taxon>
        <taxon>Fungi</taxon>
        <taxon>Dikarya</taxon>
        <taxon>Ascomycota</taxon>
        <taxon>Pezizomycotina</taxon>
        <taxon>Sordariomycetes</taxon>
        <taxon>Hypocreomycetidae</taxon>
        <taxon>Hypocreales</taxon>
        <taxon>Stachybotryaceae</taxon>
        <taxon>Stachybotrys</taxon>
    </lineage>
</organism>
<name>A0A8K0SU07_9HYPO</name>
<dbReference type="PANTHER" id="PTHR43303">
    <property type="entry name" value="NADPH DEHYDROGENASE C23G7.10C-RELATED"/>
    <property type="match status" value="1"/>
</dbReference>
<evidence type="ECO:0000313" key="8">
    <source>
        <dbReference type="Proteomes" id="UP000813444"/>
    </source>
</evidence>
<reference evidence="7" key="1">
    <citation type="journal article" date="2021" name="Nat. Commun.">
        <title>Genetic determinants of endophytism in the Arabidopsis root mycobiome.</title>
        <authorList>
            <person name="Mesny F."/>
            <person name="Miyauchi S."/>
            <person name="Thiergart T."/>
            <person name="Pickel B."/>
            <person name="Atanasova L."/>
            <person name="Karlsson M."/>
            <person name="Huettel B."/>
            <person name="Barry K.W."/>
            <person name="Haridas S."/>
            <person name="Chen C."/>
            <person name="Bauer D."/>
            <person name="Andreopoulos W."/>
            <person name="Pangilinan J."/>
            <person name="LaButti K."/>
            <person name="Riley R."/>
            <person name="Lipzen A."/>
            <person name="Clum A."/>
            <person name="Drula E."/>
            <person name="Henrissat B."/>
            <person name="Kohler A."/>
            <person name="Grigoriev I.V."/>
            <person name="Martin F.M."/>
            <person name="Hacquard S."/>
        </authorList>
    </citation>
    <scope>NUCLEOTIDE SEQUENCE</scope>
    <source>
        <strain evidence="7">MPI-CAGE-CH-0235</strain>
    </source>
</reference>
<evidence type="ECO:0000256" key="2">
    <source>
        <dbReference type="ARBA" id="ARBA00022630"/>
    </source>
</evidence>